<dbReference type="AlphaFoldDB" id="A0A7S2LKM6"/>
<dbReference type="EMBL" id="HBGZ01018219">
    <property type="protein sequence ID" value="CAD9609094.1"/>
    <property type="molecule type" value="Transcribed_RNA"/>
</dbReference>
<feature type="compositionally biased region" description="Low complexity" evidence="1">
    <location>
        <begin position="64"/>
        <end position="83"/>
    </location>
</feature>
<name>A0A7S2LKM6_9STRA</name>
<feature type="compositionally biased region" description="Basic residues" evidence="1">
    <location>
        <begin position="97"/>
        <end position="106"/>
    </location>
</feature>
<feature type="region of interest" description="Disordered" evidence="1">
    <location>
        <begin position="24"/>
        <end position="118"/>
    </location>
</feature>
<organism evidence="2">
    <name type="scientific">Skeletonema marinoi</name>
    <dbReference type="NCBI Taxonomy" id="267567"/>
    <lineage>
        <taxon>Eukaryota</taxon>
        <taxon>Sar</taxon>
        <taxon>Stramenopiles</taxon>
        <taxon>Ochrophyta</taxon>
        <taxon>Bacillariophyta</taxon>
        <taxon>Coscinodiscophyceae</taxon>
        <taxon>Thalassiosirophycidae</taxon>
        <taxon>Thalassiosirales</taxon>
        <taxon>Skeletonemataceae</taxon>
        <taxon>Skeletonema</taxon>
        <taxon>Skeletonema marinoi-dohrnii complex</taxon>
    </lineage>
</organism>
<gene>
    <name evidence="2" type="ORF">SMAR0320_LOCUS13116</name>
</gene>
<sequence length="381" mass="41182">MEEVFRSLRNRLSELIGLVTRFGCSSASNSTKTSPASSSMPPFDDSDSMQDGSDSLKYVPQQPRSGRGASSATASTIKASLASDEMLPPLTDVNRRTSSKSLRRARAMKEHHSSAHKDDIGYQQFLDFLNSPSESPPPQNLGGAITSTEGHDQLIIEQRGCQHEVPTKEENSNANESCVVDSVDKFGQALDHGEEDDTVLSISNFAELEETDALPCAEQDTSSKDVDSAMAWCALTAVLGCQAPSSVTKQAGGKMKQKVQLWGIDSVSEDIPDLPFDDRSFSSVDSSLSEGAPDLNEISFDESDDDEDSLFIVPDVEDAQDFIYEDEYKKTSVKEAADSTLSWSALALLLGAPAPASVTKKTRNVWKVSDEGSSEVIPILH</sequence>
<reference evidence="2" key="1">
    <citation type="submission" date="2021-01" db="EMBL/GenBank/DDBJ databases">
        <authorList>
            <person name="Corre E."/>
            <person name="Pelletier E."/>
            <person name="Niang G."/>
            <person name="Scheremetjew M."/>
            <person name="Finn R."/>
            <person name="Kale V."/>
            <person name="Holt S."/>
            <person name="Cochrane G."/>
            <person name="Meng A."/>
            <person name="Brown T."/>
            <person name="Cohen L."/>
        </authorList>
    </citation>
    <scope>NUCLEOTIDE SEQUENCE</scope>
    <source>
        <strain evidence="2">SM1012Den-03</strain>
    </source>
</reference>
<protein>
    <submittedName>
        <fullName evidence="2">Uncharacterized protein</fullName>
    </submittedName>
</protein>
<feature type="compositionally biased region" description="Basic and acidic residues" evidence="1">
    <location>
        <begin position="107"/>
        <end position="118"/>
    </location>
</feature>
<feature type="compositionally biased region" description="Low complexity" evidence="1">
    <location>
        <begin position="25"/>
        <end position="55"/>
    </location>
</feature>
<accession>A0A7S2LKM6</accession>
<proteinExistence type="predicted"/>
<evidence type="ECO:0000313" key="2">
    <source>
        <dbReference type="EMBL" id="CAD9609094.1"/>
    </source>
</evidence>
<evidence type="ECO:0000256" key="1">
    <source>
        <dbReference type="SAM" id="MobiDB-lite"/>
    </source>
</evidence>